<sequence>HDSRLETTTTGASEGVADSIVLVAMLERLAMKKRVRLWWIEEGKGSGKQRLRTKWLAVIWGLQQLFKSSADREISGG</sequence>
<proteinExistence type="predicted"/>
<protein>
    <submittedName>
        <fullName evidence="1">Uncharacterized protein</fullName>
    </submittedName>
</protein>
<comment type="caution">
    <text evidence="1">The sequence shown here is derived from an EMBL/GenBank/DDBJ whole genome shotgun (WGS) entry which is preliminary data.</text>
</comment>
<evidence type="ECO:0000313" key="1">
    <source>
        <dbReference type="EMBL" id="RRT43002.1"/>
    </source>
</evidence>
<dbReference type="Proteomes" id="UP000287651">
    <property type="component" value="Unassembled WGS sequence"/>
</dbReference>
<organism evidence="1 2">
    <name type="scientific">Ensete ventricosum</name>
    <name type="common">Abyssinian banana</name>
    <name type="synonym">Musa ensete</name>
    <dbReference type="NCBI Taxonomy" id="4639"/>
    <lineage>
        <taxon>Eukaryota</taxon>
        <taxon>Viridiplantae</taxon>
        <taxon>Streptophyta</taxon>
        <taxon>Embryophyta</taxon>
        <taxon>Tracheophyta</taxon>
        <taxon>Spermatophyta</taxon>
        <taxon>Magnoliopsida</taxon>
        <taxon>Liliopsida</taxon>
        <taxon>Zingiberales</taxon>
        <taxon>Musaceae</taxon>
        <taxon>Ensete</taxon>
    </lineage>
</organism>
<evidence type="ECO:0000313" key="2">
    <source>
        <dbReference type="Proteomes" id="UP000287651"/>
    </source>
</evidence>
<accession>A0A426XU15</accession>
<reference evidence="1 2" key="1">
    <citation type="journal article" date="2014" name="Agronomy (Basel)">
        <title>A Draft Genome Sequence for Ensete ventricosum, the Drought-Tolerant Tree Against Hunger.</title>
        <authorList>
            <person name="Harrison J."/>
            <person name="Moore K.A."/>
            <person name="Paszkiewicz K."/>
            <person name="Jones T."/>
            <person name="Grant M."/>
            <person name="Ambacheew D."/>
            <person name="Muzemil S."/>
            <person name="Studholme D.J."/>
        </authorList>
    </citation>
    <scope>NUCLEOTIDE SEQUENCE [LARGE SCALE GENOMIC DNA]</scope>
</reference>
<feature type="non-terminal residue" evidence="1">
    <location>
        <position position="1"/>
    </location>
</feature>
<dbReference type="EMBL" id="AMZH03017442">
    <property type="protein sequence ID" value="RRT43002.1"/>
    <property type="molecule type" value="Genomic_DNA"/>
</dbReference>
<dbReference type="AlphaFoldDB" id="A0A426XU15"/>
<name>A0A426XU15_ENSVE</name>
<gene>
    <name evidence="1" type="ORF">B296_00056731</name>
</gene>